<name>A0A8B6GEZ4_MYTGA</name>
<gene>
    <name evidence="2" type="ORF">MGAL_10B093422</name>
</gene>
<sequence>MSEKLYEKISLKTTYYTEAYRNNTYAFYIFDTFKQPLNSSLICKDTIEKEDKDSEDEDDSYKDDSEDEDDSYKDDSEDEDDKKNIYKKDVNLTDYQPYVFDTETVYRISNNTCFRLSNKGLLRQLQKRTICMKFLPFQLIKILQFKEAVTTAIHDFEEEKPVKYLQDLGELMMLGVQTPYGCVDIRQFWQIPATEILQPTKQGICLHFNDYRQFVNLLDYLYVQKVSNFQ</sequence>
<dbReference type="AlphaFoldDB" id="A0A8B6GEZ4"/>
<comment type="caution">
    <text evidence="2">The sequence shown here is derived from an EMBL/GenBank/DDBJ whole genome shotgun (WGS) entry which is preliminary data.</text>
</comment>
<organism evidence="2 3">
    <name type="scientific">Mytilus galloprovincialis</name>
    <name type="common">Mediterranean mussel</name>
    <dbReference type="NCBI Taxonomy" id="29158"/>
    <lineage>
        <taxon>Eukaryota</taxon>
        <taxon>Metazoa</taxon>
        <taxon>Spiralia</taxon>
        <taxon>Lophotrochozoa</taxon>
        <taxon>Mollusca</taxon>
        <taxon>Bivalvia</taxon>
        <taxon>Autobranchia</taxon>
        <taxon>Pteriomorphia</taxon>
        <taxon>Mytilida</taxon>
        <taxon>Mytiloidea</taxon>
        <taxon>Mytilidae</taxon>
        <taxon>Mytilinae</taxon>
        <taxon>Mytilus</taxon>
    </lineage>
</organism>
<reference evidence="2" key="1">
    <citation type="submission" date="2018-11" db="EMBL/GenBank/DDBJ databases">
        <authorList>
            <person name="Alioto T."/>
            <person name="Alioto T."/>
        </authorList>
    </citation>
    <scope>NUCLEOTIDE SEQUENCE</scope>
</reference>
<keyword evidence="3" id="KW-1185">Reference proteome</keyword>
<protein>
    <submittedName>
        <fullName evidence="2">Uncharacterized protein</fullName>
    </submittedName>
</protein>
<evidence type="ECO:0000313" key="3">
    <source>
        <dbReference type="Proteomes" id="UP000596742"/>
    </source>
</evidence>
<dbReference type="EMBL" id="UYJE01008329">
    <property type="protein sequence ID" value="VDI63036.1"/>
    <property type="molecule type" value="Genomic_DNA"/>
</dbReference>
<dbReference type="OrthoDB" id="10569430at2759"/>
<proteinExistence type="predicted"/>
<evidence type="ECO:0000313" key="2">
    <source>
        <dbReference type="EMBL" id="VDI63036.1"/>
    </source>
</evidence>
<accession>A0A8B6GEZ4</accession>
<feature type="compositionally biased region" description="Acidic residues" evidence="1">
    <location>
        <begin position="53"/>
        <end position="80"/>
    </location>
</feature>
<feature type="region of interest" description="Disordered" evidence="1">
    <location>
        <begin position="48"/>
        <end position="80"/>
    </location>
</feature>
<evidence type="ECO:0000256" key="1">
    <source>
        <dbReference type="SAM" id="MobiDB-lite"/>
    </source>
</evidence>
<dbReference type="Proteomes" id="UP000596742">
    <property type="component" value="Unassembled WGS sequence"/>
</dbReference>